<feature type="domain" description="Nephrocystin 3-like N-terminal" evidence="3">
    <location>
        <begin position="231"/>
        <end position="401"/>
    </location>
</feature>
<dbReference type="InterPro" id="IPR027417">
    <property type="entry name" value="P-loop_NTPase"/>
</dbReference>
<dbReference type="Pfam" id="PF14479">
    <property type="entry name" value="HeLo"/>
    <property type="match status" value="2"/>
</dbReference>
<gene>
    <name evidence="4" type="ORF">B0T10DRAFT_541623</name>
</gene>
<dbReference type="PANTHER" id="PTHR10039">
    <property type="entry name" value="AMELOGENIN"/>
    <property type="match status" value="1"/>
</dbReference>
<evidence type="ECO:0000313" key="5">
    <source>
        <dbReference type="Proteomes" id="UP000777438"/>
    </source>
</evidence>
<dbReference type="Pfam" id="PF24883">
    <property type="entry name" value="NPHP3_N"/>
    <property type="match status" value="1"/>
</dbReference>
<dbReference type="Gene3D" id="1.20.120.1020">
    <property type="entry name" value="Prion-inhibition and propagation, HeLo domain"/>
    <property type="match status" value="2"/>
</dbReference>
<keyword evidence="1" id="KW-0677">Repeat</keyword>
<dbReference type="OrthoDB" id="443402at2759"/>
<dbReference type="EMBL" id="JAGPYM010000067">
    <property type="protein sequence ID" value="KAH6869681.1"/>
    <property type="molecule type" value="Genomic_DNA"/>
</dbReference>
<dbReference type="AlphaFoldDB" id="A0A9P8VQM1"/>
<dbReference type="Proteomes" id="UP000777438">
    <property type="component" value="Unassembled WGS sequence"/>
</dbReference>
<dbReference type="InterPro" id="IPR029498">
    <property type="entry name" value="HeLo_dom"/>
</dbReference>
<proteinExistence type="predicted"/>
<reference evidence="4 5" key="1">
    <citation type="journal article" date="2021" name="Nat. Commun.">
        <title>Genetic determinants of endophytism in the Arabidopsis root mycobiome.</title>
        <authorList>
            <person name="Mesny F."/>
            <person name="Miyauchi S."/>
            <person name="Thiergart T."/>
            <person name="Pickel B."/>
            <person name="Atanasova L."/>
            <person name="Karlsson M."/>
            <person name="Huettel B."/>
            <person name="Barry K.W."/>
            <person name="Haridas S."/>
            <person name="Chen C."/>
            <person name="Bauer D."/>
            <person name="Andreopoulos W."/>
            <person name="Pangilinan J."/>
            <person name="LaButti K."/>
            <person name="Riley R."/>
            <person name="Lipzen A."/>
            <person name="Clum A."/>
            <person name="Drula E."/>
            <person name="Henrissat B."/>
            <person name="Kohler A."/>
            <person name="Grigoriev I.V."/>
            <person name="Martin F.M."/>
            <person name="Hacquard S."/>
        </authorList>
    </citation>
    <scope>NUCLEOTIDE SEQUENCE [LARGE SCALE GENOMIC DNA]</scope>
    <source>
        <strain evidence="4 5">MPI-CAGE-CH-0241</strain>
    </source>
</reference>
<comment type="caution">
    <text evidence="4">The sequence shown here is derived from an EMBL/GenBank/DDBJ whole genome shotgun (WGS) entry which is preliminary data.</text>
</comment>
<dbReference type="SUPFAM" id="SSF52540">
    <property type="entry name" value="P-loop containing nucleoside triphosphate hydrolases"/>
    <property type="match status" value="1"/>
</dbReference>
<dbReference type="Gene3D" id="3.40.50.300">
    <property type="entry name" value="P-loop containing nucleotide triphosphate hydrolases"/>
    <property type="match status" value="1"/>
</dbReference>
<feature type="domain" description="Prion-inhibition and propagation HeLo" evidence="2">
    <location>
        <begin position="68"/>
        <end position="160"/>
    </location>
</feature>
<feature type="domain" description="Prion-inhibition and propagation HeLo" evidence="2">
    <location>
        <begin position="6"/>
        <end position="58"/>
    </location>
</feature>
<dbReference type="PANTHER" id="PTHR10039:SF5">
    <property type="entry name" value="NACHT DOMAIN-CONTAINING PROTEIN"/>
    <property type="match status" value="1"/>
</dbReference>
<protein>
    <recommendedName>
        <fullName evidence="6">NACHT domain-containing protein</fullName>
    </recommendedName>
</protein>
<sequence>MAETAGLVLGVVTLAGTFKDCVDLFSYFLSYRSLGRDYEILVAKLDVEKTLLLQWAHRPTAGSAQVMATTMSWGHMERFTQEFKALQIRMYHAKTAVPSSTKFRWVITDKDKFENLVQDLSHFVSKLSELVPDVDQAWEHIAARTMLGEDLSRLGDFRALGLIRDATLDGPDHVAGPTKARFEEVLQAKLLDRIRFRSMNDRREDVAPAHHKTLTWALKPPADRETVEWDDLSLWLRSGSEIYWISGKAGSGKSTLMKYLYNHDGTKTLLSNWAGSSPLTIGSFFFWNLGTAEQKSHTGLSRAILYQLLAENPSLIPALLPRMWEQAYVYRGHQNDLSGLEAPSPVELASAFERLSSSELRQHFCFFIDGLDEYAGNCLNAIAFVKNLCLNPRIKILLSSRPIPLCADAFSSLPKLQLQDLTRTDIETYVRETVGSRGYMARLMVSDQHGTEMVLRQLIDKASGVFLWVILACRSIIDGFAAYDTISELASRVDELPPELEGMFRHMLERDPTKPSSLTYSLCPGLSLMTLQWTLRRYHFIPPNVLTTRFSANVWKGASVVAAEAY</sequence>
<dbReference type="InterPro" id="IPR038305">
    <property type="entry name" value="HeLo_sf"/>
</dbReference>
<keyword evidence="5" id="KW-1185">Reference proteome</keyword>
<evidence type="ECO:0000313" key="4">
    <source>
        <dbReference type="EMBL" id="KAH6869681.1"/>
    </source>
</evidence>
<accession>A0A9P8VQM1</accession>
<evidence type="ECO:0000256" key="1">
    <source>
        <dbReference type="ARBA" id="ARBA00022737"/>
    </source>
</evidence>
<dbReference type="InterPro" id="IPR056884">
    <property type="entry name" value="NPHP3-like_N"/>
</dbReference>
<evidence type="ECO:0008006" key="6">
    <source>
        <dbReference type="Google" id="ProtNLM"/>
    </source>
</evidence>
<evidence type="ECO:0000259" key="3">
    <source>
        <dbReference type="Pfam" id="PF24883"/>
    </source>
</evidence>
<organism evidence="4 5">
    <name type="scientific">Thelonectria olida</name>
    <dbReference type="NCBI Taxonomy" id="1576542"/>
    <lineage>
        <taxon>Eukaryota</taxon>
        <taxon>Fungi</taxon>
        <taxon>Dikarya</taxon>
        <taxon>Ascomycota</taxon>
        <taxon>Pezizomycotina</taxon>
        <taxon>Sordariomycetes</taxon>
        <taxon>Hypocreomycetidae</taxon>
        <taxon>Hypocreales</taxon>
        <taxon>Nectriaceae</taxon>
        <taxon>Thelonectria</taxon>
    </lineage>
</organism>
<name>A0A9P8VQM1_9HYPO</name>
<evidence type="ECO:0000259" key="2">
    <source>
        <dbReference type="Pfam" id="PF14479"/>
    </source>
</evidence>